<evidence type="ECO:0000313" key="7">
    <source>
        <dbReference type="Proteomes" id="UP000360750"/>
    </source>
</evidence>
<dbReference type="InterPro" id="IPR018967">
    <property type="entry name" value="FeS-contain_CDGSH-typ"/>
</dbReference>
<dbReference type="GO" id="GO:0051537">
    <property type="term" value="F:2 iron, 2 sulfur cluster binding"/>
    <property type="evidence" value="ECO:0007669"/>
    <property type="project" value="UniProtKB-KW"/>
</dbReference>
<keyword evidence="1" id="KW-0001">2Fe-2S</keyword>
<evidence type="ECO:0000256" key="2">
    <source>
        <dbReference type="ARBA" id="ARBA00022723"/>
    </source>
</evidence>
<dbReference type="EMBL" id="CAACYD010000007">
    <property type="protein sequence ID" value="VFA90487.1"/>
    <property type="molecule type" value="Genomic_DNA"/>
</dbReference>
<evidence type="ECO:0000313" key="6">
    <source>
        <dbReference type="EMBL" id="VFA90487.1"/>
    </source>
</evidence>
<feature type="domain" description="Iron-binding zinc finger CDGSH type" evidence="5">
    <location>
        <begin position="42"/>
        <end position="86"/>
    </location>
</feature>
<dbReference type="AlphaFoldDB" id="A0ABD7V7Z4"/>
<evidence type="ECO:0000259" key="5">
    <source>
        <dbReference type="SMART" id="SM00704"/>
    </source>
</evidence>
<name>A0ABD7V7Z4_9ACTN</name>
<dbReference type="Gene3D" id="3.40.5.90">
    <property type="entry name" value="CDGSH iron-sulfur domain, mitoNEET-type"/>
    <property type="match status" value="1"/>
</dbReference>
<keyword evidence="4" id="KW-0411">Iron-sulfur</keyword>
<proteinExistence type="predicted"/>
<accession>A0ABD7V7Z4</accession>
<protein>
    <submittedName>
        <fullName evidence="6">Uncharacterized conserved protein</fullName>
    </submittedName>
</protein>
<dbReference type="GO" id="GO:0046872">
    <property type="term" value="F:metal ion binding"/>
    <property type="evidence" value="ECO:0007669"/>
    <property type="project" value="UniProtKB-KW"/>
</dbReference>
<evidence type="ECO:0000256" key="3">
    <source>
        <dbReference type="ARBA" id="ARBA00023004"/>
    </source>
</evidence>
<dbReference type="Pfam" id="PF09360">
    <property type="entry name" value="zf-CDGSH"/>
    <property type="match status" value="1"/>
</dbReference>
<dbReference type="InterPro" id="IPR042216">
    <property type="entry name" value="MitoNEET_CISD"/>
</dbReference>
<reference evidence="6 7" key="1">
    <citation type="submission" date="2019-02" db="EMBL/GenBank/DDBJ databases">
        <authorList>
            <consortium name="Pathogen Informatics"/>
        </authorList>
    </citation>
    <scope>NUCLEOTIDE SEQUENCE [LARGE SCALE GENOMIC DNA]</scope>
    <source>
        <strain evidence="6 7">3012STDY6756503</strain>
    </source>
</reference>
<evidence type="ECO:0000256" key="4">
    <source>
        <dbReference type="ARBA" id="ARBA00023014"/>
    </source>
</evidence>
<keyword evidence="3" id="KW-0408">Iron</keyword>
<sequence>MTVEDVVADMSTVRSTTVDENPQPGAERRRVRVVRGGPVLVEGPVDIELPDGCRVQSDRFMVAVCACGRSKNYPLCDTSHRKRRRRQTS</sequence>
<organism evidence="6 7">
    <name type="scientific">Gordonia paraffinivorans</name>
    <dbReference type="NCBI Taxonomy" id="175628"/>
    <lineage>
        <taxon>Bacteria</taxon>
        <taxon>Bacillati</taxon>
        <taxon>Actinomycetota</taxon>
        <taxon>Actinomycetes</taxon>
        <taxon>Mycobacteriales</taxon>
        <taxon>Gordoniaceae</taxon>
        <taxon>Gordonia</taxon>
    </lineage>
</organism>
<comment type="caution">
    <text evidence="6">The sequence shown here is derived from an EMBL/GenBank/DDBJ whole genome shotgun (WGS) entry which is preliminary data.</text>
</comment>
<keyword evidence="2" id="KW-0479">Metal-binding</keyword>
<dbReference type="SMART" id="SM00704">
    <property type="entry name" value="ZnF_CDGSH"/>
    <property type="match status" value="1"/>
</dbReference>
<dbReference type="Proteomes" id="UP000360750">
    <property type="component" value="Unassembled WGS sequence"/>
</dbReference>
<dbReference type="GO" id="GO:0005737">
    <property type="term" value="C:cytoplasm"/>
    <property type="evidence" value="ECO:0007669"/>
    <property type="project" value="UniProtKB-ARBA"/>
</dbReference>
<gene>
    <name evidence="6" type="ORF">NCTC8139_04071</name>
</gene>
<evidence type="ECO:0000256" key="1">
    <source>
        <dbReference type="ARBA" id="ARBA00022714"/>
    </source>
</evidence>